<evidence type="ECO:0000256" key="2">
    <source>
        <dbReference type="ARBA" id="ARBA00022741"/>
    </source>
</evidence>
<dbReference type="GO" id="GO:0005737">
    <property type="term" value="C:cytoplasm"/>
    <property type="evidence" value="ECO:0007669"/>
    <property type="project" value="TreeGrafter"/>
</dbReference>
<accession>A0A2G9Y8S1</accession>
<organism evidence="5 6">
    <name type="scientific">bacterium (Candidatus Ratteibacteria) CG23_combo_of_CG06-09_8_20_14_all_48_7</name>
    <dbReference type="NCBI Taxonomy" id="2014292"/>
    <lineage>
        <taxon>Bacteria</taxon>
        <taxon>Candidatus Ratteibacteria</taxon>
    </lineage>
</organism>
<dbReference type="EC" id="6.3.4.5" evidence="5"/>
<proteinExistence type="predicted"/>
<dbReference type="EMBL" id="PCRF01000265">
    <property type="protein sequence ID" value="PIP15604.1"/>
    <property type="molecule type" value="Genomic_DNA"/>
</dbReference>
<dbReference type="PANTHER" id="PTHR11587">
    <property type="entry name" value="ARGININOSUCCINATE SYNTHASE"/>
    <property type="match status" value="1"/>
</dbReference>
<gene>
    <name evidence="5" type="ORF">COX46_05430</name>
</gene>
<dbReference type="Proteomes" id="UP000230392">
    <property type="component" value="Unassembled WGS sequence"/>
</dbReference>
<evidence type="ECO:0000256" key="3">
    <source>
        <dbReference type="ARBA" id="ARBA00022840"/>
    </source>
</evidence>
<dbReference type="Pfam" id="PF00764">
    <property type="entry name" value="Arginosuc_synth"/>
    <property type="match status" value="1"/>
</dbReference>
<dbReference type="InterPro" id="IPR048267">
    <property type="entry name" value="Arginosuc_syn_N"/>
</dbReference>
<dbReference type="InterPro" id="IPR018223">
    <property type="entry name" value="Arginosuc_synth_CS"/>
</dbReference>
<dbReference type="PROSITE" id="PS00564">
    <property type="entry name" value="ARGININOSUCCIN_SYN_1"/>
    <property type="match status" value="1"/>
</dbReference>
<dbReference type="Gene3D" id="3.40.50.620">
    <property type="entry name" value="HUPs"/>
    <property type="match status" value="1"/>
</dbReference>
<keyword evidence="3" id="KW-0067">ATP-binding</keyword>
<protein>
    <submittedName>
        <fullName evidence="5">Argininosuccinate synthase</fullName>
        <ecNumber evidence="5">6.3.4.5</ecNumber>
    </submittedName>
</protein>
<reference evidence="5 6" key="1">
    <citation type="submission" date="2017-09" db="EMBL/GenBank/DDBJ databases">
        <title>Depth-based differentiation of microbial function through sediment-hosted aquifers and enrichment of novel symbionts in the deep terrestrial subsurface.</title>
        <authorList>
            <person name="Probst A.J."/>
            <person name="Ladd B."/>
            <person name="Jarett J.K."/>
            <person name="Geller-Mcgrath D.E."/>
            <person name="Sieber C.M."/>
            <person name="Emerson J.B."/>
            <person name="Anantharaman K."/>
            <person name="Thomas B.C."/>
            <person name="Malmstrom R."/>
            <person name="Stieglmeier M."/>
            <person name="Klingl A."/>
            <person name="Woyke T."/>
            <person name="Ryan C.M."/>
            <person name="Banfield J.F."/>
        </authorList>
    </citation>
    <scope>NUCLEOTIDE SEQUENCE [LARGE SCALE GENOMIC DNA]</scope>
    <source>
        <strain evidence="5">CG23_combo_of_CG06-09_8_20_14_all_48_7</strain>
    </source>
</reference>
<feature type="non-terminal residue" evidence="5">
    <location>
        <position position="106"/>
    </location>
</feature>
<evidence type="ECO:0000259" key="4">
    <source>
        <dbReference type="Pfam" id="PF00764"/>
    </source>
</evidence>
<evidence type="ECO:0000313" key="6">
    <source>
        <dbReference type="Proteomes" id="UP000230392"/>
    </source>
</evidence>
<sequence>MEKVVLAYSGGLDTSVIIPYLKEKYKLAVIAYTANLGQKIDPDFLRQKALKSGAIRFYFDDLRDRFVQDYIFPSLAANALYQGKYPLATSLSRPLIAQKVAEVAKK</sequence>
<dbReference type="GO" id="GO:0005524">
    <property type="term" value="F:ATP binding"/>
    <property type="evidence" value="ECO:0007669"/>
    <property type="project" value="UniProtKB-KW"/>
</dbReference>
<dbReference type="InterPro" id="IPR001518">
    <property type="entry name" value="Arginosuc_synth"/>
</dbReference>
<keyword evidence="1 5" id="KW-0436">Ligase</keyword>
<name>A0A2G9Y8S1_9BACT</name>
<comment type="caution">
    <text evidence="5">The sequence shown here is derived from an EMBL/GenBank/DDBJ whole genome shotgun (WGS) entry which is preliminary data.</text>
</comment>
<dbReference type="PANTHER" id="PTHR11587:SF2">
    <property type="entry name" value="ARGININOSUCCINATE SYNTHASE"/>
    <property type="match status" value="1"/>
</dbReference>
<keyword evidence="2" id="KW-0547">Nucleotide-binding</keyword>
<dbReference type="InterPro" id="IPR014729">
    <property type="entry name" value="Rossmann-like_a/b/a_fold"/>
</dbReference>
<dbReference type="InterPro" id="IPR024074">
    <property type="entry name" value="AS_cat/multimer_dom_body"/>
</dbReference>
<evidence type="ECO:0000256" key="1">
    <source>
        <dbReference type="ARBA" id="ARBA00022598"/>
    </source>
</evidence>
<dbReference type="AlphaFoldDB" id="A0A2G9Y8S1"/>
<dbReference type="GO" id="GO:0004055">
    <property type="term" value="F:argininosuccinate synthase activity"/>
    <property type="evidence" value="ECO:0007669"/>
    <property type="project" value="UniProtKB-EC"/>
</dbReference>
<dbReference type="GO" id="GO:0000053">
    <property type="term" value="P:argininosuccinate metabolic process"/>
    <property type="evidence" value="ECO:0007669"/>
    <property type="project" value="TreeGrafter"/>
</dbReference>
<feature type="domain" description="Arginosuccinate synthase-like N-terminal" evidence="4">
    <location>
        <begin position="3"/>
        <end position="106"/>
    </location>
</feature>
<dbReference type="SUPFAM" id="SSF52402">
    <property type="entry name" value="Adenine nucleotide alpha hydrolases-like"/>
    <property type="match status" value="1"/>
</dbReference>
<dbReference type="GO" id="GO:0000050">
    <property type="term" value="P:urea cycle"/>
    <property type="evidence" value="ECO:0007669"/>
    <property type="project" value="TreeGrafter"/>
</dbReference>
<dbReference type="Gene3D" id="3.90.1260.10">
    <property type="entry name" value="Argininosuccinate synthetase, chain A, domain 2"/>
    <property type="match status" value="1"/>
</dbReference>
<evidence type="ECO:0000313" key="5">
    <source>
        <dbReference type="EMBL" id="PIP15604.1"/>
    </source>
</evidence>
<dbReference type="UniPathway" id="UPA00068">
    <property type="reaction ID" value="UER00113"/>
</dbReference>
<dbReference type="GO" id="GO:0006526">
    <property type="term" value="P:L-arginine biosynthetic process"/>
    <property type="evidence" value="ECO:0007669"/>
    <property type="project" value="UniProtKB-UniPathway"/>
</dbReference>